<proteinExistence type="predicted"/>
<keyword evidence="3" id="KW-1185">Reference proteome</keyword>
<evidence type="ECO:0000313" key="3">
    <source>
        <dbReference type="Proteomes" id="UP000004691"/>
    </source>
</evidence>
<gene>
    <name evidence="2" type="ORF">SacxiDRAFT_2566</name>
</gene>
<reference evidence="2 3" key="1">
    <citation type="submission" date="2012-01" db="EMBL/GenBank/DDBJ databases">
        <title>Improved High-Quality Draft sequence of Saccharomonospora xinjiangensis XJ-54.</title>
        <authorList>
            <consortium name="US DOE Joint Genome Institute"/>
            <person name="Lucas S."/>
            <person name="Han J."/>
            <person name="Lapidus A."/>
            <person name="Cheng J.-F."/>
            <person name="Goodwin L."/>
            <person name="Pitluck S."/>
            <person name="Peters L."/>
            <person name="Mikhailova N."/>
            <person name="Teshima H."/>
            <person name="Detter J.C."/>
            <person name="Han C."/>
            <person name="Tapia R."/>
            <person name="Land M."/>
            <person name="Hauser L."/>
            <person name="Kyrpides N."/>
            <person name="Ivanova N."/>
            <person name="Pagani I."/>
            <person name="Brambilla E.-M."/>
            <person name="Klenk H.-P."/>
            <person name="Woyke T."/>
        </authorList>
    </citation>
    <scope>NUCLEOTIDE SEQUENCE [LARGE SCALE GENOMIC DNA]</scope>
    <source>
        <strain evidence="2 3">XJ-54</strain>
    </source>
</reference>
<dbReference type="AlphaFoldDB" id="I0V3T5"/>
<dbReference type="HOGENOM" id="CLU_1617835_0_0_11"/>
<dbReference type="EMBL" id="JH636049">
    <property type="protein sequence ID" value="EID54788.1"/>
    <property type="molecule type" value="Genomic_DNA"/>
</dbReference>
<organism evidence="2 3">
    <name type="scientific">Saccharomonospora xinjiangensis XJ-54</name>
    <dbReference type="NCBI Taxonomy" id="882086"/>
    <lineage>
        <taxon>Bacteria</taxon>
        <taxon>Bacillati</taxon>
        <taxon>Actinomycetota</taxon>
        <taxon>Actinomycetes</taxon>
        <taxon>Pseudonocardiales</taxon>
        <taxon>Pseudonocardiaceae</taxon>
        <taxon>Saccharomonospora</taxon>
    </lineage>
</organism>
<dbReference type="eggNOG" id="ENOG502ZQ5M">
    <property type="taxonomic scope" value="Bacteria"/>
</dbReference>
<keyword evidence="1" id="KW-1133">Transmembrane helix</keyword>
<dbReference type="Proteomes" id="UP000004691">
    <property type="component" value="Unassembled WGS sequence"/>
</dbReference>
<evidence type="ECO:0000256" key="1">
    <source>
        <dbReference type="SAM" id="Phobius"/>
    </source>
</evidence>
<protein>
    <submittedName>
        <fullName evidence="2">Uncharacterized protein</fullName>
    </submittedName>
</protein>
<dbReference type="RefSeq" id="WP_006238935.1">
    <property type="nucleotide sequence ID" value="NZ_JH636049.1"/>
</dbReference>
<feature type="transmembrane region" description="Helical" evidence="1">
    <location>
        <begin position="143"/>
        <end position="161"/>
    </location>
</feature>
<keyword evidence="1" id="KW-0472">Membrane</keyword>
<name>I0V3T5_9PSEU</name>
<feature type="transmembrane region" description="Helical" evidence="1">
    <location>
        <begin position="12"/>
        <end position="31"/>
    </location>
</feature>
<sequence length="164" mass="17851">MAARGTVENVLFVVAAIGLVVGGIGFFQGVIADSAYEISFDDEGDTCNPAEMTHHVDADDGTLLHCRTASQYGLLAPASGPMRFAGFTSEQNAEITALIEKLAHNALIESEQELLRDRVNEIAATLPPHRRPDNFEWYEGWNLFWPGFGTLAVCACALRLLNAR</sequence>
<keyword evidence="1" id="KW-0812">Transmembrane</keyword>
<accession>I0V3T5</accession>
<evidence type="ECO:0000313" key="2">
    <source>
        <dbReference type="EMBL" id="EID54788.1"/>
    </source>
</evidence>